<feature type="compositionally biased region" description="Low complexity" evidence="1">
    <location>
        <begin position="46"/>
        <end position="55"/>
    </location>
</feature>
<proteinExistence type="predicted"/>
<reference evidence="2 3" key="1">
    <citation type="submission" date="2016-06" db="EMBL/GenBank/DDBJ databases">
        <title>Complete genome sequence of a saline-alkali tolerant type strain Dietzia timorensis ID05-A0528T.</title>
        <authorList>
            <person name="Wu X."/>
        </authorList>
    </citation>
    <scope>NUCLEOTIDE SEQUENCE [LARGE SCALE GENOMIC DNA]</scope>
    <source>
        <strain evidence="2 3">ID05-A0528</strain>
    </source>
</reference>
<dbReference type="Proteomes" id="UP000186104">
    <property type="component" value="Chromosome"/>
</dbReference>
<feature type="compositionally biased region" description="Basic and acidic residues" evidence="1">
    <location>
        <begin position="305"/>
        <end position="329"/>
    </location>
</feature>
<dbReference type="AlphaFoldDB" id="A0A173LL62"/>
<organism evidence="2 3">
    <name type="scientific">Dietzia timorensis</name>
    <dbReference type="NCBI Taxonomy" id="499555"/>
    <lineage>
        <taxon>Bacteria</taxon>
        <taxon>Bacillati</taxon>
        <taxon>Actinomycetota</taxon>
        <taxon>Actinomycetes</taxon>
        <taxon>Mycobacteriales</taxon>
        <taxon>Dietziaceae</taxon>
        <taxon>Dietzia</taxon>
    </lineage>
</organism>
<name>A0A173LL62_9ACTN</name>
<dbReference type="EMBL" id="CP015961">
    <property type="protein sequence ID" value="ANI92248.1"/>
    <property type="molecule type" value="Genomic_DNA"/>
</dbReference>
<evidence type="ECO:0000313" key="3">
    <source>
        <dbReference type="Proteomes" id="UP000186104"/>
    </source>
</evidence>
<dbReference type="OrthoDB" id="329282at2"/>
<keyword evidence="3" id="KW-1185">Reference proteome</keyword>
<sequence>MIRFIARPMLASVFILDGVSVLRSPGERAAATAPAVNRIAKNTEKAAPSTPAGEAAADKAAKVQSQADSTSKNAVRALAAVKIGAGALFAIGKAPRLSATVLAAAHAPTMVARFSDTPGGALSGSDTKFVGLATDAALLGGLFLAAEDTQGKPGLRWRAQAARGEVSAALPAIKGEARSLRSALESTAQSIGSDARSFAGTVGDQSHNASQALSNVTENVGENLPDNAKVWSEKATTAATSLAHKASDAGQNLSERVQNADTGALLDNARTRLSEVDVKGQSEKLRANATPLLDSARSSALNLRSEAETRGKALREEAAKRAKEAEKSGKKYRKQAQKRADKAKKRAQKAAKKAGK</sequence>
<evidence type="ECO:0000313" key="2">
    <source>
        <dbReference type="EMBL" id="ANI92248.1"/>
    </source>
</evidence>
<dbReference type="KEGG" id="dtm:BJL86_1467"/>
<feature type="region of interest" description="Disordered" evidence="1">
    <location>
        <begin position="41"/>
        <end position="66"/>
    </location>
</feature>
<feature type="region of interest" description="Disordered" evidence="1">
    <location>
        <begin position="300"/>
        <end position="356"/>
    </location>
</feature>
<accession>A0A173LL62</accession>
<dbReference type="RefSeq" id="WP_067472972.1">
    <property type="nucleotide sequence ID" value="NZ_CP015961.1"/>
</dbReference>
<protein>
    <submittedName>
        <fullName evidence="2">Uncharacterized protein</fullName>
    </submittedName>
</protein>
<dbReference type="STRING" id="499555.BJL86_1467"/>
<evidence type="ECO:0000256" key="1">
    <source>
        <dbReference type="SAM" id="MobiDB-lite"/>
    </source>
</evidence>
<gene>
    <name evidence="2" type="ORF">BJL86_1467</name>
</gene>
<feature type="compositionally biased region" description="Basic residues" evidence="1">
    <location>
        <begin position="330"/>
        <end position="356"/>
    </location>
</feature>